<evidence type="ECO:0000256" key="1">
    <source>
        <dbReference type="ARBA" id="ARBA00004123"/>
    </source>
</evidence>
<keyword evidence="3" id="KW-0812">Transmembrane</keyword>
<feature type="domain" description="KNOX1" evidence="4">
    <location>
        <begin position="82"/>
        <end position="126"/>
    </location>
</feature>
<feature type="transmembrane region" description="Helical" evidence="3">
    <location>
        <begin position="243"/>
        <end position="261"/>
    </location>
</feature>
<protein>
    <recommendedName>
        <fullName evidence="8">Homeobox protein knotted-1-like 6</fullName>
    </recommendedName>
</protein>
<reference evidence="6 7" key="1">
    <citation type="journal article" date="2023" name="Life. Sci Alliance">
        <title>Evolutionary insights into 3D genome organization and epigenetic landscape of Vigna mungo.</title>
        <authorList>
            <person name="Junaid A."/>
            <person name="Singh B."/>
            <person name="Bhatia S."/>
        </authorList>
    </citation>
    <scope>NUCLEOTIDE SEQUENCE [LARGE SCALE GENOMIC DNA]</scope>
    <source>
        <strain evidence="6">Urdbean</strain>
    </source>
</reference>
<dbReference type="PANTHER" id="PTHR48452:SF1">
    <property type="entry name" value="FUSED COMPOUND LEAF 1"/>
    <property type="match status" value="1"/>
</dbReference>
<feature type="domain" description="KNOX2" evidence="5">
    <location>
        <begin position="132"/>
        <end position="183"/>
    </location>
</feature>
<evidence type="ECO:0000259" key="5">
    <source>
        <dbReference type="SMART" id="SM01256"/>
    </source>
</evidence>
<dbReference type="InterPro" id="IPR005541">
    <property type="entry name" value="KNOX2"/>
</dbReference>
<dbReference type="SMART" id="SM01255">
    <property type="entry name" value="KNOX1"/>
    <property type="match status" value="1"/>
</dbReference>
<keyword evidence="3" id="KW-0472">Membrane</keyword>
<evidence type="ECO:0000313" key="6">
    <source>
        <dbReference type="EMBL" id="WVZ23898.1"/>
    </source>
</evidence>
<dbReference type="GO" id="GO:0003677">
    <property type="term" value="F:DNA binding"/>
    <property type="evidence" value="ECO:0007669"/>
    <property type="project" value="InterPro"/>
</dbReference>
<evidence type="ECO:0000313" key="7">
    <source>
        <dbReference type="Proteomes" id="UP001374535"/>
    </source>
</evidence>
<accession>A0AAQ3SBV9</accession>
<dbReference type="AlphaFoldDB" id="A0AAQ3SBV9"/>
<evidence type="ECO:0000256" key="2">
    <source>
        <dbReference type="ARBA" id="ARBA00023242"/>
    </source>
</evidence>
<proteinExistence type="predicted"/>
<evidence type="ECO:0000256" key="3">
    <source>
        <dbReference type="SAM" id="Phobius"/>
    </source>
</evidence>
<keyword evidence="3" id="KW-1133">Transmembrane helix</keyword>
<evidence type="ECO:0008006" key="8">
    <source>
        <dbReference type="Google" id="ProtNLM"/>
    </source>
</evidence>
<name>A0AAQ3SBV9_VIGMU</name>
<comment type="subcellular location">
    <subcellularLocation>
        <location evidence="1">Nucleus</location>
    </subcellularLocation>
</comment>
<feature type="transmembrane region" description="Helical" evidence="3">
    <location>
        <begin position="199"/>
        <end position="223"/>
    </location>
</feature>
<dbReference type="PANTHER" id="PTHR48452">
    <property type="entry name" value="FUSED COMPOUND LEAF 1"/>
    <property type="match status" value="1"/>
</dbReference>
<keyword evidence="2" id="KW-0539">Nucleus</keyword>
<organism evidence="6 7">
    <name type="scientific">Vigna mungo</name>
    <name type="common">Black gram</name>
    <name type="synonym">Phaseolus mungo</name>
    <dbReference type="NCBI Taxonomy" id="3915"/>
    <lineage>
        <taxon>Eukaryota</taxon>
        <taxon>Viridiplantae</taxon>
        <taxon>Streptophyta</taxon>
        <taxon>Embryophyta</taxon>
        <taxon>Tracheophyta</taxon>
        <taxon>Spermatophyta</taxon>
        <taxon>Magnoliopsida</taxon>
        <taxon>eudicotyledons</taxon>
        <taxon>Gunneridae</taxon>
        <taxon>Pentapetalae</taxon>
        <taxon>rosids</taxon>
        <taxon>fabids</taxon>
        <taxon>Fabales</taxon>
        <taxon>Fabaceae</taxon>
        <taxon>Papilionoideae</taxon>
        <taxon>50 kb inversion clade</taxon>
        <taxon>NPAAA clade</taxon>
        <taxon>indigoferoid/millettioid clade</taxon>
        <taxon>Phaseoleae</taxon>
        <taxon>Vigna</taxon>
    </lineage>
</organism>
<dbReference type="EMBL" id="CP144700">
    <property type="protein sequence ID" value="WVZ23898.1"/>
    <property type="molecule type" value="Genomic_DNA"/>
</dbReference>
<dbReference type="GO" id="GO:0005634">
    <property type="term" value="C:nucleus"/>
    <property type="evidence" value="ECO:0007669"/>
    <property type="project" value="UniProtKB-SubCell"/>
</dbReference>
<sequence>MEDEMYGMTPTAEYSEKALMTPETIFPAEYHGFLMSSGSRIPMFGSDELLSAAVAITAASGAEPYPNVVVVPEIQRHHDSSSLIKAKIASHPHYPRLLQAYIDCQKVGAPPEIACLLEEIRRENDVCKRDVVYTCVGADPELDEFMETYCDMLVKYKSDLTRPFDEATTFLNKIETQLTDLCTGFSLPTLSVMIMTRDCYLNVSVSILGNIFLLVTTTLLSFASVMKSIYDHVLEVDFSEAKLCMSSILLLIFALALPLCYGQIAHYVKLAYCAS</sequence>
<dbReference type="Proteomes" id="UP001374535">
    <property type="component" value="Chromosome 1"/>
</dbReference>
<dbReference type="Pfam" id="PF03791">
    <property type="entry name" value="KNOX2"/>
    <property type="match status" value="1"/>
</dbReference>
<keyword evidence="7" id="KW-1185">Reference proteome</keyword>
<dbReference type="InterPro" id="IPR005540">
    <property type="entry name" value="KNOX1"/>
</dbReference>
<dbReference type="Pfam" id="PF03790">
    <property type="entry name" value="KNOX1"/>
    <property type="match status" value="1"/>
</dbReference>
<evidence type="ECO:0000259" key="4">
    <source>
        <dbReference type="SMART" id="SM01255"/>
    </source>
</evidence>
<gene>
    <name evidence="6" type="ORF">V8G54_002442</name>
</gene>
<dbReference type="SMART" id="SM01256">
    <property type="entry name" value="KNOX2"/>
    <property type="match status" value="1"/>
</dbReference>